<dbReference type="PANTHER" id="PTHR43393:SF3">
    <property type="entry name" value="LYSINE DECARBOXYLASE-LIKE PROTEIN"/>
    <property type="match status" value="1"/>
</dbReference>
<dbReference type="EC" id="3.2.2.n1" evidence="2"/>
<evidence type="ECO:0000256" key="2">
    <source>
        <dbReference type="RuleBase" id="RU363015"/>
    </source>
</evidence>
<reference evidence="4" key="1">
    <citation type="journal article" date="2019" name="Int. J. Syst. Evol. Microbiol.">
        <title>The Global Catalogue of Microorganisms (GCM) 10K type strain sequencing project: providing services to taxonomists for standard genome sequencing and annotation.</title>
        <authorList>
            <consortium name="The Broad Institute Genomics Platform"/>
            <consortium name="The Broad Institute Genome Sequencing Center for Infectious Disease"/>
            <person name="Wu L."/>
            <person name="Ma J."/>
        </authorList>
    </citation>
    <scope>NUCLEOTIDE SEQUENCE [LARGE SCALE GENOMIC DNA]</scope>
    <source>
        <strain evidence="4">JCM 18423</strain>
    </source>
</reference>
<keyword evidence="4" id="KW-1185">Reference proteome</keyword>
<evidence type="ECO:0000313" key="3">
    <source>
        <dbReference type="EMBL" id="GAA5088036.1"/>
    </source>
</evidence>
<comment type="catalytic activity">
    <reaction evidence="1">
        <text>AMP + H2O = D-ribose 5-phosphate + adenine</text>
        <dbReference type="Rhea" id="RHEA:20129"/>
        <dbReference type="ChEBI" id="CHEBI:15377"/>
        <dbReference type="ChEBI" id="CHEBI:16708"/>
        <dbReference type="ChEBI" id="CHEBI:78346"/>
        <dbReference type="ChEBI" id="CHEBI:456215"/>
        <dbReference type="EC" id="3.2.2.4"/>
    </reaction>
</comment>
<comment type="similarity">
    <text evidence="2">Belongs to the LOG family.</text>
</comment>
<dbReference type="Proteomes" id="UP001500227">
    <property type="component" value="Unassembled WGS sequence"/>
</dbReference>
<dbReference type="NCBIfam" id="TIGR00730">
    <property type="entry name" value="Rossman fold protein, TIGR00730 family"/>
    <property type="match status" value="1"/>
</dbReference>
<name>A0ABP9M2G6_9BURK</name>
<dbReference type="PANTHER" id="PTHR43393">
    <property type="entry name" value="CYTOKININ RIBOSIDE 5'-MONOPHOSPHATE PHOSPHORIBOHYDROLASE"/>
    <property type="match status" value="1"/>
</dbReference>
<dbReference type="InterPro" id="IPR031100">
    <property type="entry name" value="LOG_fam"/>
</dbReference>
<evidence type="ECO:0000313" key="4">
    <source>
        <dbReference type="Proteomes" id="UP001500227"/>
    </source>
</evidence>
<evidence type="ECO:0000256" key="1">
    <source>
        <dbReference type="ARBA" id="ARBA00000274"/>
    </source>
</evidence>
<gene>
    <name evidence="3" type="ORF">GCM10023337_09180</name>
</gene>
<organism evidence="3 4">
    <name type="scientific">Paenalcaligenes hermetiae</name>
    <dbReference type="NCBI Taxonomy" id="1157987"/>
    <lineage>
        <taxon>Bacteria</taxon>
        <taxon>Pseudomonadati</taxon>
        <taxon>Pseudomonadota</taxon>
        <taxon>Betaproteobacteria</taxon>
        <taxon>Burkholderiales</taxon>
        <taxon>Alcaligenaceae</taxon>
        <taxon>Paenalcaligenes</taxon>
    </lineage>
</organism>
<keyword evidence="2" id="KW-0203">Cytokinin biosynthesis</keyword>
<comment type="caution">
    <text evidence="3">The sequence shown here is derived from an EMBL/GenBank/DDBJ whole genome shotgun (WGS) entry which is preliminary data.</text>
</comment>
<dbReference type="SUPFAM" id="SSF102405">
    <property type="entry name" value="MCP/YpsA-like"/>
    <property type="match status" value="1"/>
</dbReference>
<dbReference type="Gene3D" id="3.40.50.450">
    <property type="match status" value="1"/>
</dbReference>
<dbReference type="InterPro" id="IPR005269">
    <property type="entry name" value="LOG"/>
</dbReference>
<protein>
    <recommendedName>
        <fullName evidence="2">Cytokinin riboside 5'-monophosphate phosphoribohydrolase</fullName>
        <ecNumber evidence="2">3.2.2.n1</ecNumber>
    </recommendedName>
</protein>
<sequence>MSNNKIVRLPASMQIPTISKELHTAADTLQEIGWGVSVFGSARIKPEHKYYQLAEELGQRLANAGYPVIAGGGPGIMEAANKGAYEAGGKSVGLNIRLPRETSNNPYQTHSLQFEYFYSRKATFFMHSAAYIALPGGFGTLDELFEAITLVQTRKNPPAPIVLVGSEFWSGLVQWVKDQLIPHAFISPNDVNLVTITDDLDEVMDIVNACCSQIVSESDKAPALPQETPYTKD</sequence>
<keyword evidence="2" id="KW-0378">Hydrolase</keyword>
<dbReference type="RefSeq" id="WP_300648690.1">
    <property type="nucleotide sequence ID" value="NZ_BAABKD010000008.1"/>
</dbReference>
<proteinExistence type="inferred from homology"/>
<dbReference type="EMBL" id="BAABKD010000008">
    <property type="protein sequence ID" value="GAA5088036.1"/>
    <property type="molecule type" value="Genomic_DNA"/>
</dbReference>
<dbReference type="InterPro" id="IPR052341">
    <property type="entry name" value="LOG_family_nucleotidases"/>
</dbReference>
<dbReference type="Pfam" id="PF03641">
    <property type="entry name" value="Lysine_decarbox"/>
    <property type="match status" value="1"/>
</dbReference>
<accession>A0ABP9M2G6</accession>